<keyword evidence="5" id="KW-0812">Transmembrane</keyword>
<dbReference type="PANTHER" id="PTHR22925">
    <property type="entry name" value="GLYCOSYL HYDROLASE 43 FAMILY MEMBER"/>
    <property type="match status" value="1"/>
</dbReference>
<protein>
    <recommendedName>
        <fullName evidence="8">Glycosyl hydrolase family 43</fullName>
    </recommendedName>
</protein>
<name>A0A7W8E5I3_9BACT</name>
<proteinExistence type="inferred from homology"/>
<dbReference type="PANTHER" id="PTHR22925:SF3">
    <property type="entry name" value="GLYCOSYL HYDROLASE FAMILY PROTEIN 43"/>
    <property type="match status" value="1"/>
</dbReference>
<keyword evidence="5" id="KW-1133">Transmembrane helix</keyword>
<evidence type="ECO:0000256" key="2">
    <source>
        <dbReference type="ARBA" id="ARBA00022801"/>
    </source>
</evidence>
<gene>
    <name evidence="6" type="ORF">HDF16_004052</name>
</gene>
<dbReference type="CDD" id="cd18821">
    <property type="entry name" value="GH43_Pc3Gal43A-like"/>
    <property type="match status" value="1"/>
</dbReference>
<evidence type="ECO:0000256" key="4">
    <source>
        <dbReference type="RuleBase" id="RU361187"/>
    </source>
</evidence>
<accession>A0A7W8E5I3</accession>
<dbReference type="GO" id="GO:0005975">
    <property type="term" value="P:carbohydrate metabolic process"/>
    <property type="evidence" value="ECO:0007669"/>
    <property type="project" value="InterPro"/>
</dbReference>
<evidence type="ECO:0000256" key="5">
    <source>
        <dbReference type="SAM" id="Phobius"/>
    </source>
</evidence>
<reference evidence="6 7" key="1">
    <citation type="submission" date="2020-08" db="EMBL/GenBank/DDBJ databases">
        <title>Genomic Encyclopedia of Type Strains, Phase IV (KMG-V): Genome sequencing to study the core and pangenomes of soil and plant-associated prokaryotes.</title>
        <authorList>
            <person name="Whitman W."/>
        </authorList>
    </citation>
    <scope>NUCLEOTIDE SEQUENCE [LARGE SCALE GENOMIC DNA]</scope>
    <source>
        <strain evidence="6 7">M8UP14</strain>
    </source>
</reference>
<organism evidence="6 7">
    <name type="scientific">Granulicella aggregans</name>
    <dbReference type="NCBI Taxonomy" id="474949"/>
    <lineage>
        <taxon>Bacteria</taxon>
        <taxon>Pseudomonadati</taxon>
        <taxon>Acidobacteriota</taxon>
        <taxon>Terriglobia</taxon>
        <taxon>Terriglobales</taxon>
        <taxon>Acidobacteriaceae</taxon>
        <taxon>Granulicella</taxon>
    </lineage>
</organism>
<dbReference type="InterPro" id="IPR006710">
    <property type="entry name" value="Glyco_hydro_43"/>
</dbReference>
<keyword evidence="5" id="KW-0472">Membrane</keyword>
<sequence>MIFADEQVASLRGMVDGQARAAQGAAHGAGIAVYSIQRSARRSPIARAVAVAIGIGLMYAALSGPAVAQDDLVRPGGVWLDERGLPIEAHGGGIIKVEATYYWFGEDRTPSNDPDKRYVACYSSRDLVHWKFRNQVLKQSDPEHLGTWILERPKVFFNKKTHKFVMYMHLDGPGYKVARVAVAVSDTVDGNYTYVRSFRPLNEESRDIGQFVDDDGSAYLIFESRPTKGFFIAKLSDDSMNVEKLVSFVQAPLEGGALVHYKGLYYVIGSHLTGWAPNPNVYATAKSLNGPWTEFKDIAPPSANTYDSQSSMLIKIEGREATSVIYVGDRWNPKNLPDSRYIWMPLQIGNGEIHLPSPRPWALDIKKGTTTVTEIH</sequence>
<dbReference type="RefSeq" id="WP_348641360.1">
    <property type="nucleotide sequence ID" value="NZ_JACHIP010000005.1"/>
</dbReference>
<keyword evidence="7" id="KW-1185">Reference proteome</keyword>
<evidence type="ECO:0000256" key="3">
    <source>
        <dbReference type="ARBA" id="ARBA00023295"/>
    </source>
</evidence>
<feature type="transmembrane region" description="Helical" evidence="5">
    <location>
        <begin position="45"/>
        <end position="62"/>
    </location>
</feature>
<evidence type="ECO:0008006" key="8">
    <source>
        <dbReference type="Google" id="ProtNLM"/>
    </source>
</evidence>
<evidence type="ECO:0000256" key="1">
    <source>
        <dbReference type="ARBA" id="ARBA00009865"/>
    </source>
</evidence>
<dbReference type="EMBL" id="JACHIP010000005">
    <property type="protein sequence ID" value="MBB5059329.1"/>
    <property type="molecule type" value="Genomic_DNA"/>
</dbReference>
<evidence type="ECO:0000313" key="7">
    <source>
        <dbReference type="Proteomes" id="UP000540989"/>
    </source>
</evidence>
<comment type="caution">
    <text evidence="6">The sequence shown here is derived from an EMBL/GenBank/DDBJ whole genome shotgun (WGS) entry which is preliminary data.</text>
</comment>
<keyword evidence="3 4" id="KW-0326">Glycosidase</keyword>
<dbReference type="Gene3D" id="2.115.10.20">
    <property type="entry name" value="Glycosyl hydrolase domain, family 43"/>
    <property type="match status" value="1"/>
</dbReference>
<dbReference type="InterPro" id="IPR023296">
    <property type="entry name" value="Glyco_hydro_beta-prop_sf"/>
</dbReference>
<dbReference type="AlphaFoldDB" id="A0A7W8E5I3"/>
<dbReference type="Pfam" id="PF04616">
    <property type="entry name" value="Glyco_hydro_43"/>
    <property type="match status" value="1"/>
</dbReference>
<dbReference type="SUPFAM" id="SSF75005">
    <property type="entry name" value="Arabinanase/levansucrase/invertase"/>
    <property type="match status" value="1"/>
</dbReference>
<dbReference type="GO" id="GO:0004553">
    <property type="term" value="F:hydrolase activity, hydrolyzing O-glycosyl compounds"/>
    <property type="evidence" value="ECO:0007669"/>
    <property type="project" value="InterPro"/>
</dbReference>
<evidence type="ECO:0000313" key="6">
    <source>
        <dbReference type="EMBL" id="MBB5059329.1"/>
    </source>
</evidence>
<keyword evidence="2 4" id="KW-0378">Hydrolase</keyword>
<dbReference type="Proteomes" id="UP000540989">
    <property type="component" value="Unassembled WGS sequence"/>
</dbReference>
<comment type="similarity">
    <text evidence="1 4">Belongs to the glycosyl hydrolase 43 family.</text>
</comment>